<sequence length="359" mass="39267">MPSRLVVDGTMRRLATNESSPSAPPGALSNAESFFRYVISRTGFSASESALASLMHDYLAVHPSSADESGQAPLGLSETELAALTEVLKRLPCSHTFCKRCTCRWMEWHTTCPLCRTDCRFPNGVSATYSPRSRALRPVSAQPPSERRLGADDTIYSREPLASPTVDSTAPVPPSTPVHSTEQRRPQPPGPTHPPRTERMPSSCRNPASSGPPAAEGPTTLFLVLHTARSRIHINPHLGHLQHAQASTTIVRQGKPQGAVQEDDLLRHTHKGTRRHGNTRKGSLTADHRLRALTRAGLFAQQQRLRDTLKAEVQSQIASHLERQCARTHPASLGVSHRSSTAMPHTAHMSPLLSQTIRR</sequence>
<evidence type="ECO:0000313" key="4">
    <source>
        <dbReference type="EMBL" id="KAL1524657.1"/>
    </source>
</evidence>
<dbReference type="EMBL" id="JBGBPQ010000005">
    <property type="protein sequence ID" value="KAL1524657.1"/>
    <property type="molecule type" value="Genomic_DNA"/>
</dbReference>
<feature type="compositionally biased region" description="Low complexity" evidence="2">
    <location>
        <begin position="207"/>
        <end position="218"/>
    </location>
</feature>
<feature type="region of interest" description="Disordered" evidence="2">
    <location>
        <begin position="335"/>
        <end position="359"/>
    </location>
</feature>
<proteinExistence type="predicted"/>
<feature type="domain" description="RING-type" evidence="3">
    <location>
        <begin position="91"/>
        <end position="116"/>
    </location>
</feature>
<keyword evidence="1" id="KW-0479">Metal-binding</keyword>
<dbReference type="Gene3D" id="3.30.40.10">
    <property type="entry name" value="Zinc/RING finger domain, C3HC4 (zinc finger)"/>
    <property type="match status" value="1"/>
</dbReference>
<accession>A0AB34JUW7</accession>
<feature type="region of interest" description="Disordered" evidence="2">
    <location>
        <begin position="130"/>
        <end position="218"/>
    </location>
</feature>
<name>A0AB34JUW7_PRYPA</name>
<dbReference type="InterPro" id="IPR001841">
    <property type="entry name" value="Znf_RING"/>
</dbReference>
<reference evidence="4 5" key="1">
    <citation type="journal article" date="2024" name="Science">
        <title>Giant polyketide synthase enzymes in the biosynthesis of giant marine polyether toxins.</title>
        <authorList>
            <person name="Fallon T.R."/>
            <person name="Shende V.V."/>
            <person name="Wierzbicki I.H."/>
            <person name="Pendleton A.L."/>
            <person name="Watervoot N.F."/>
            <person name="Auber R.P."/>
            <person name="Gonzalez D.J."/>
            <person name="Wisecaver J.H."/>
            <person name="Moore B.S."/>
        </authorList>
    </citation>
    <scope>NUCLEOTIDE SEQUENCE [LARGE SCALE GENOMIC DNA]</scope>
    <source>
        <strain evidence="4 5">12B1</strain>
    </source>
</reference>
<organism evidence="4 5">
    <name type="scientific">Prymnesium parvum</name>
    <name type="common">Toxic golden alga</name>
    <dbReference type="NCBI Taxonomy" id="97485"/>
    <lineage>
        <taxon>Eukaryota</taxon>
        <taxon>Haptista</taxon>
        <taxon>Haptophyta</taxon>
        <taxon>Prymnesiophyceae</taxon>
        <taxon>Prymnesiales</taxon>
        <taxon>Prymnesiaceae</taxon>
        <taxon>Prymnesium</taxon>
    </lineage>
</organism>
<dbReference type="Pfam" id="PF13639">
    <property type="entry name" value="zf-RING_2"/>
    <property type="match status" value="1"/>
</dbReference>
<keyword evidence="5" id="KW-1185">Reference proteome</keyword>
<dbReference type="InterPro" id="IPR013083">
    <property type="entry name" value="Znf_RING/FYVE/PHD"/>
</dbReference>
<evidence type="ECO:0000313" key="5">
    <source>
        <dbReference type="Proteomes" id="UP001515480"/>
    </source>
</evidence>
<evidence type="ECO:0000256" key="1">
    <source>
        <dbReference type="PROSITE-ProRule" id="PRU00175"/>
    </source>
</evidence>
<dbReference type="Proteomes" id="UP001515480">
    <property type="component" value="Unassembled WGS sequence"/>
</dbReference>
<comment type="caution">
    <text evidence="4">The sequence shown here is derived from an EMBL/GenBank/DDBJ whole genome shotgun (WGS) entry which is preliminary data.</text>
</comment>
<dbReference type="AlphaFoldDB" id="A0AB34JUW7"/>
<gene>
    <name evidence="4" type="ORF">AB1Y20_019544</name>
</gene>
<keyword evidence="1" id="KW-0862">Zinc</keyword>
<protein>
    <recommendedName>
        <fullName evidence="3">RING-type domain-containing protein</fullName>
    </recommendedName>
</protein>
<dbReference type="PROSITE" id="PS50089">
    <property type="entry name" value="ZF_RING_2"/>
    <property type="match status" value="1"/>
</dbReference>
<evidence type="ECO:0000259" key="3">
    <source>
        <dbReference type="PROSITE" id="PS50089"/>
    </source>
</evidence>
<evidence type="ECO:0000256" key="2">
    <source>
        <dbReference type="SAM" id="MobiDB-lite"/>
    </source>
</evidence>
<dbReference type="SUPFAM" id="SSF57850">
    <property type="entry name" value="RING/U-box"/>
    <property type="match status" value="1"/>
</dbReference>
<dbReference type="GO" id="GO:0008270">
    <property type="term" value="F:zinc ion binding"/>
    <property type="evidence" value="ECO:0007669"/>
    <property type="project" value="UniProtKB-KW"/>
</dbReference>
<keyword evidence="1" id="KW-0863">Zinc-finger</keyword>